<evidence type="ECO:0000313" key="7">
    <source>
        <dbReference type="EMBL" id="ESW33804.1"/>
    </source>
</evidence>
<dbReference type="Pfam" id="PF01150">
    <property type="entry name" value="GDA1_CD39"/>
    <property type="match status" value="1"/>
</dbReference>
<gene>
    <name evidence="7" type="ORF">PHAVU_001G100100g</name>
</gene>
<dbReference type="GO" id="GO:0005524">
    <property type="term" value="F:ATP binding"/>
    <property type="evidence" value="ECO:0007669"/>
    <property type="project" value="UniProtKB-KW"/>
</dbReference>
<reference evidence="8" key="1">
    <citation type="journal article" date="2014" name="Nat. Genet.">
        <title>A reference genome for common bean and genome-wide analysis of dual domestications.</title>
        <authorList>
            <person name="Schmutz J."/>
            <person name="McClean P.E."/>
            <person name="Mamidi S."/>
            <person name="Wu G.A."/>
            <person name="Cannon S.B."/>
            <person name="Grimwood J."/>
            <person name="Jenkins J."/>
            <person name="Shu S."/>
            <person name="Song Q."/>
            <person name="Chavarro C."/>
            <person name="Torres-Torres M."/>
            <person name="Geffroy V."/>
            <person name="Moghaddam S.M."/>
            <person name="Gao D."/>
            <person name="Abernathy B."/>
            <person name="Barry K."/>
            <person name="Blair M."/>
            <person name="Brick M.A."/>
            <person name="Chovatia M."/>
            <person name="Gepts P."/>
            <person name="Goodstein D.M."/>
            <person name="Gonzales M."/>
            <person name="Hellsten U."/>
            <person name="Hyten D.L."/>
            <person name="Jia G."/>
            <person name="Kelly J.D."/>
            <person name="Kudrna D."/>
            <person name="Lee R."/>
            <person name="Richard M.M."/>
            <person name="Miklas P.N."/>
            <person name="Osorno J.M."/>
            <person name="Rodrigues J."/>
            <person name="Thareau V."/>
            <person name="Urrea C.A."/>
            <person name="Wang M."/>
            <person name="Yu Y."/>
            <person name="Zhang M."/>
            <person name="Wing R.A."/>
            <person name="Cregan P.B."/>
            <person name="Rokhsar D.S."/>
            <person name="Jackson S.A."/>
        </authorList>
    </citation>
    <scope>NUCLEOTIDE SEQUENCE [LARGE SCALE GENOMIC DNA]</scope>
    <source>
        <strain evidence="8">cv. G19833</strain>
    </source>
</reference>
<dbReference type="AlphaFoldDB" id="V7CUK7"/>
<evidence type="ECO:0000256" key="1">
    <source>
        <dbReference type="ARBA" id="ARBA00009283"/>
    </source>
</evidence>
<dbReference type="EMBL" id="CM002288">
    <property type="protein sequence ID" value="ESW33804.1"/>
    <property type="molecule type" value="Genomic_DNA"/>
</dbReference>
<organism evidence="7 8">
    <name type="scientific">Phaseolus vulgaris</name>
    <name type="common">Kidney bean</name>
    <name type="synonym">French bean</name>
    <dbReference type="NCBI Taxonomy" id="3885"/>
    <lineage>
        <taxon>Eukaryota</taxon>
        <taxon>Viridiplantae</taxon>
        <taxon>Streptophyta</taxon>
        <taxon>Embryophyta</taxon>
        <taxon>Tracheophyta</taxon>
        <taxon>Spermatophyta</taxon>
        <taxon>Magnoliopsida</taxon>
        <taxon>eudicotyledons</taxon>
        <taxon>Gunneridae</taxon>
        <taxon>Pentapetalae</taxon>
        <taxon>rosids</taxon>
        <taxon>fabids</taxon>
        <taxon>Fabales</taxon>
        <taxon>Fabaceae</taxon>
        <taxon>Papilionoideae</taxon>
        <taxon>50 kb inversion clade</taxon>
        <taxon>NPAAA clade</taxon>
        <taxon>indigoferoid/millettioid clade</taxon>
        <taxon>Phaseoleae</taxon>
        <taxon>Phaseolus</taxon>
    </lineage>
</organism>
<dbReference type="OrthoDB" id="6372431at2759"/>
<dbReference type="PhylomeDB" id="V7CUK7"/>
<keyword evidence="6" id="KW-0732">Signal</keyword>
<feature type="chain" id="PRO_5004755809" description="Apyrase" evidence="6">
    <location>
        <begin position="20"/>
        <end position="454"/>
    </location>
</feature>
<dbReference type="CDD" id="cd24041">
    <property type="entry name" value="ASKHA_NBD_AtAPY1-like"/>
    <property type="match status" value="1"/>
</dbReference>
<feature type="active site" description="Proton acceptor" evidence="3">
    <location>
        <position position="168"/>
    </location>
</feature>
<dbReference type="PANTHER" id="PTHR11782:SF80">
    <property type="entry name" value="GDA1_CD39 NUCLEOSIDE PHOSPHATASE FAMILY PROTEIN"/>
    <property type="match status" value="1"/>
</dbReference>
<dbReference type="PROSITE" id="PS01238">
    <property type="entry name" value="GDA1_CD39_NTPASE"/>
    <property type="match status" value="1"/>
</dbReference>
<dbReference type="Proteomes" id="UP000000226">
    <property type="component" value="Chromosome 1"/>
</dbReference>
<name>V7CUK7_PHAVU</name>
<dbReference type="SMR" id="V7CUK7"/>
<evidence type="ECO:0000256" key="5">
    <source>
        <dbReference type="RuleBase" id="RU003833"/>
    </source>
</evidence>
<keyword evidence="4" id="KW-0067">ATP-binding</keyword>
<feature type="signal peptide" evidence="6">
    <location>
        <begin position="1"/>
        <end position="19"/>
    </location>
</feature>
<evidence type="ECO:0000256" key="3">
    <source>
        <dbReference type="PIRSR" id="PIRSR600407-1"/>
    </source>
</evidence>
<evidence type="ECO:0000313" key="8">
    <source>
        <dbReference type="Proteomes" id="UP000000226"/>
    </source>
</evidence>
<keyword evidence="4" id="KW-0547">Nucleotide-binding</keyword>
<dbReference type="GO" id="GO:0009134">
    <property type="term" value="P:nucleoside diphosphate catabolic process"/>
    <property type="evidence" value="ECO:0007669"/>
    <property type="project" value="TreeGrafter"/>
</dbReference>
<proteinExistence type="inferred from homology"/>
<comment type="similarity">
    <text evidence="1 5">Belongs to the GDA1/CD39 NTPase family.</text>
</comment>
<keyword evidence="8" id="KW-1185">Reference proteome</keyword>
<dbReference type="FunFam" id="3.30.420.150:FF:000008">
    <property type="entry name" value="Apyrase 1"/>
    <property type="match status" value="1"/>
</dbReference>
<dbReference type="GO" id="GO:0017110">
    <property type="term" value="F:nucleoside diphosphate phosphatase activity"/>
    <property type="evidence" value="ECO:0007669"/>
    <property type="project" value="TreeGrafter"/>
</dbReference>
<protein>
    <recommendedName>
        <fullName evidence="9">Apyrase</fullName>
    </recommendedName>
</protein>
<evidence type="ECO:0008006" key="9">
    <source>
        <dbReference type="Google" id="ProtNLM"/>
    </source>
</evidence>
<dbReference type="OMA" id="GEQYEAM"/>
<dbReference type="InterPro" id="IPR000407">
    <property type="entry name" value="GDA1_CD39_NTPase"/>
</dbReference>
<dbReference type="Gene3D" id="3.30.420.150">
    <property type="entry name" value="Exopolyphosphatase. Domain 2"/>
    <property type="match status" value="1"/>
</dbReference>
<keyword evidence="2 5" id="KW-0378">Hydrolase</keyword>
<dbReference type="eggNOG" id="KOG1385">
    <property type="taxonomic scope" value="Eukaryota"/>
</dbReference>
<feature type="binding site" evidence="4">
    <location>
        <begin position="198"/>
        <end position="202"/>
    </location>
    <ligand>
        <name>ATP</name>
        <dbReference type="ChEBI" id="CHEBI:30616"/>
    </ligand>
</feature>
<accession>V7CUK7</accession>
<evidence type="ECO:0000256" key="2">
    <source>
        <dbReference type="ARBA" id="ARBA00022801"/>
    </source>
</evidence>
<evidence type="ECO:0000256" key="4">
    <source>
        <dbReference type="PIRSR" id="PIRSR600407-2"/>
    </source>
</evidence>
<evidence type="ECO:0000256" key="6">
    <source>
        <dbReference type="SAM" id="SignalP"/>
    </source>
</evidence>
<dbReference type="PANTHER" id="PTHR11782">
    <property type="entry name" value="ADENOSINE/GUANOSINE DIPHOSPHATASE"/>
    <property type="match status" value="1"/>
</dbReference>
<sequence>MGFQSLFSFLFLLLPTVYSSQYLGNNLLSNRKIFPKQEEAITSYAAIFDAGSTGSRVHVFHFDQNLDLLYIGNNLEFHQRVTPGLSSYADKPEKAAQSLIPLLEAAENVVPQDLHFKTPLKLGATAGLRLLEGNAAENILNAVRDMFKNRSTLNVQSDAVAIIDGTQEGSYLWLAVNYLLGRLGKKFSKTVGVVDLGGGSVQMAYAVSRNTAKNAPLVPDGEDPYIKKLYAKGKNYDLYVHSYLHYGTEASRAEILKVSDGSANPCILAGYDGNYTYSEVEYAVYPPSSGSSYDACREIVLKALKLNEPCSRHNCTFGGIWDGGRGSGQRTIYATSSFYYLPLDVGLIDAKAHNAVVRVVDLENLAKRACGKTFEEAKSSYPHLSKERVPFVCMDIAYQYTLLVDGFGIDPLQEITLAKEIEYKDAIVETAWPLGTAIEAISSLPKFEQLMYFM</sequence>
<dbReference type="Gramene" id="ESW33804">
    <property type="protein sequence ID" value="ESW33804"/>
    <property type="gene ID" value="PHAVU_001G100100g"/>
</dbReference>
<dbReference type="STRING" id="3885.V7CUK7"/>
<dbReference type="Gene3D" id="3.30.420.40">
    <property type="match status" value="1"/>
</dbReference>
<dbReference type="GO" id="GO:0016020">
    <property type="term" value="C:membrane"/>
    <property type="evidence" value="ECO:0007669"/>
    <property type="project" value="TreeGrafter"/>
</dbReference>